<comment type="caution">
    <text evidence="9">The sequence shown here is derived from an EMBL/GenBank/DDBJ whole genome shotgun (WGS) entry which is preliminary data.</text>
</comment>
<feature type="region of interest" description="Disordered" evidence="7">
    <location>
        <begin position="264"/>
        <end position="284"/>
    </location>
</feature>
<sequence>RMESHGLAGAVHISAASRALISNPAKYLISERGEIAVKGKGLMETFLVSRADAPTAAHLRSILAASTSPEFAVQVVPIVHPSTVPLHYITATTGTASAPFSPAPSQQRPTWAANGDLCLPSSNALATGQLHALVTSVGGGSSVVGASISGTVAAAVGAAGSDLLRVMDTEASQEAAGPQDSQLYGSLNLDFELVIKDQKMAPVVPSRSAVCPPCSLLPTVKHDPLPPPHTVTTLQPVLQPTPPPQQQQHDEEPLLSPGLRQKLQHYQQHRHQQHQDQHQQKPLQLQSTIRAAVQLVPEHVPKVHQNQRSAMFFRSHSSIDVTEAGASGHGVSAHGGATTDAGCGSAMVAGMVAGMPVSTNAVPVPYSPWGGASDRPLPLSASTTSTGVGIGIGVGGADNTTPTTRRRLLLGARRPREPSFYLRHNITPINSLPQVDLPELEAVLQSQATNAHTTSLEQNTISPFVLNSHPNPHPPGSLLPTLMAVEPSQLPPQPPPQPQLQADSPAHEAGFPSPVRRVFPLHVLATGMQPPQPQLELYVRMPPPAGESVACPAHADAVQDQLRQRSLLTETVVLQPQLQHQHQYHHQRHHHQLQHQNADLCKPQLNPPPLSLPVMMPEAVWLPYEDEFTNVRHRITRREEENDEVEYEYWI</sequence>
<gene>
    <name evidence="9" type="ORF">VaNZ11_009890</name>
</gene>
<evidence type="ECO:0000256" key="5">
    <source>
        <dbReference type="ARBA" id="ARBA00023136"/>
    </source>
</evidence>
<evidence type="ECO:0000256" key="2">
    <source>
        <dbReference type="ARBA" id="ARBA00022692"/>
    </source>
</evidence>
<dbReference type="Gene3D" id="3.30.70.1230">
    <property type="entry name" value="Nucleotide cyclase"/>
    <property type="match status" value="1"/>
</dbReference>
<feature type="region of interest" description="Disordered" evidence="7">
    <location>
        <begin position="486"/>
        <end position="510"/>
    </location>
</feature>
<organism evidence="9 10">
    <name type="scientific">Volvox africanus</name>
    <dbReference type="NCBI Taxonomy" id="51714"/>
    <lineage>
        <taxon>Eukaryota</taxon>
        <taxon>Viridiplantae</taxon>
        <taxon>Chlorophyta</taxon>
        <taxon>core chlorophytes</taxon>
        <taxon>Chlorophyceae</taxon>
        <taxon>CS clade</taxon>
        <taxon>Chlamydomonadales</taxon>
        <taxon>Volvocaceae</taxon>
        <taxon>Volvox</taxon>
    </lineage>
</organism>
<evidence type="ECO:0000256" key="1">
    <source>
        <dbReference type="ARBA" id="ARBA00004370"/>
    </source>
</evidence>
<keyword evidence="6" id="KW-0456">Lyase</keyword>
<feature type="non-terminal residue" evidence="9">
    <location>
        <position position="1"/>
    </location>
</feature>
<evidence type="ECO:0000256" key="3">
    <source>
        <dbReference type="ARBA" id="ARBA00022741"/>
    </source>
</evidence>
<feature type="domain" description="Guanylate cyclase" evidence="8">
    <location>
        <begin position="1"/>
        <end position="48"/>
    </location>
</feature>
<evidence type="ECO:0000259" key="8">
    <source>
        <dbReference type="Pfam" id="PF00211"/>
    </source>
</evidence>
<dbReference type="PANTHER" id="PTHR11920">
    <property type="entry name" value="GUANYLYL CYCLASE"/>
    <property type="match status" value="1"/>
</dbReference>
<keyword evidence="3" id="KW-0547">Nucleotide-binding</keyword>
<protein>
    <recommendedName>
        <fullName evidence="8">Guanylate cyclase domain-containing protein</fullName>
    </recommendedName>
</protein>
<keyword evidence="10" id="KW-1185">Reference proteome</keyword>
<comment type="subcellular location">
    <subcellularLocation>
        <location evidence="1">Membrane</location>
    </subcellularLocation>
</comment>
<accession>A0ABQ5S9H5</accession>
<evidence type="ECO:0000313" key="10">
    <source>
        <dbReference type="Proteomes" id="UP001165090"/>
    </source>
</evidence>
<evidence type="ECO:0000256" key="7">
    <source>
        <dbReference type="SAM" id="MobiDB-lite"/>
    </source>
</evidence>
<name>A0ABQ5S9H5_9CHLO</name>
<dbReference type="Pfam" id="PF00211">
    <property type="entry name" value="Guanylate_cyc"/>
    <property type="match status" value="1"/>
</dbReference>
<dbReference type="InterPro" id="IPR050401">
    <property type="entry name" value="Cyclic_nucleotide_synthase"/>
</dbReference>
<evidence type="ECO:0000256" key="4">
    <source>
        <dbReference type="ARBA" id="ARBA00022989"/>
    </source>
</evidence>
<proteinExistence type="predicted"/>
<dbReference type="EMBL" id="BSDZ01000028">
    <property type="protein sequence ID" value="GLI66215.1"/>
    <property type="molecule type" value="Genomic_DNA"/>
</dbReference>
<dbReference type="InterPro" id="IPR029787">
    <property type="entry name" value="Nucleotide_cyclase"/>
</dbReference>
<feature type="compositionally biased region" description="Pro residues" evidence="7">
    <location>
        <begin position="489"/>
        <end position="498"/>
    </location>
</feature>
<keyword evidence="2" id="KW-0812">Transmembrane</keyword>
<keyword evidence="4" id="KW-1133">Transmembrane helix</keyword>
<dbReference type="Proteomes" id="UP001165090">
    <property type="component" value="Unassembled WGS sequence"/>
</dbReference>
<evidence type="ECO:0000313" key="9">
    <source>
        <dbReference type="EMBL" id="GLI66215.1"/>
    </source>
</evidence>
<evidence type="ECO:0000256" key="6">
    <source>
        <dbReference type="ARBA" id="ARBA00023239"/>
    </source>
</evidence>
<dbReference type="InterPro" id="IPR001054">
    <property type="entry name" value="A/G_cyclase"/>
</dbReference>
<reference evidence="9 10" key="1">
    <citation type="journal article" date="2023" name="IScience">
        <title>Expanded male sex-determining region conserved during the evolution of homothallism in the green alga Volvox.</title>
        <authorList>
            <person name="Yamamoto K."/>
            <person name="Matsuzaki R."/>
            <person name="Mahakham W."/>
            <person name="Heman W."/>
            <person name="Sekimoto H."/>
            <person name="Kawachi M."/>
            <person name="Minakuchi Y."/>
            <person name="Toyoda A."/>
            <person name="Nozaki H."/>
        </authorList>
    </citation>
    <scope>NUCLEOTIDE SEQUENCE [LARGE SCALE GENOMIC DNA]</scope>
    <source>
        <strain evidence="9 10">NIES-4468</strain>
    </source>
</reference>
<feature type="region of interest" description="Disordered" evidence="7">
    <location>
        <begin position="219"/>
        <end position="252"/>
    </location>
</feature>
<keyword evidence="5" id="KW-0472">Membrane</keyword>
<dbReference type="SUPFAM" id="SSF55073">
    <property type="entry name" value="Nucleotide cyclase"/>
    <property type="match status" value="1"/>
</dbReference>
<dbReference type="PANTHER" id="PTHR11920:SF335">
    <property type="entry name" value="GUANYLATE CYCLASE"/>
    <property type="match status" value="1"/>
</dbReference>